<feature type="region of interest" description="Disordered" evidence="1">
    <location>
        <begin position="288"/>
        <end position="331"/>
    </location>
</feature>
<dbReference type="Proteomes" id="UP001218188">
    <property type="component" value="Unassembled WGS sequence"/>
</dbReference>
<keyword evidence="3" id="KW-1185">Reference proteome</keyword>
<dbReference type="AlphaFoldDB" id="A0AAD6RYF2"/>
<evidence type="ECO:0000313" key="3">
    <source>
        <dbReference type="Proteomes" id="UP001218188"/>
    </source>
</evidence>
<organism evidence="2 3">
    <name type="scientific">Mycena alexandri</name>
    <dbReference type="NCBI Taxonomy" id="1745969"/>
    <lineage>
        <taxon>Eukaryota</taxon>
        <taxon>Fungi</taxon>
        <taxon>Dikarya</taxon>
        <taxon>Basidiomycota</taxon>
        <taxon>Agaricomycotina</taxon>
        <taxon>Agaricomycetes</taxon>
        <taxon>Agaricomycetidae</taxon>
        <taxon>Agaricales</taxon>
        <taxon>Marasmiineae</taxon>
        <taxon>Mycenaceae</taxon>
        <taxon>Mycena</taxon>
    </lineage>
</organism>
<proteinExistence type="predicted"/>
<name>A0AAD6RYF2_9AGAR</name>
<feature type="compositionally biased region" description="Low complexity" evidence="1">
    <location>
        <begin position="148"/>
        <end position="163"/>
    </location>
</feature>
<evidence type="ECO:0000256" key="1">
    <source>
        <dbReference type="SAM" id="MobiDB-lite"/>
    </source>
</evidence>
<dbReference type="EMBL" id="JARJCM010000385">
    <property type="protein sequence ID" value="KAJ7017734.1"/>
    <property type="molecule type" value="Genomic_DNA"/>
</dbReference>
<feature type="region of interest" description="Disordered" evidence="1">
    <location>
        <begin position="148"/>
        <end position="169"/>
    </location>
</feature>
<gene>
    <name evidence="2" type="ORF">C8F04DRAFT_1200078</name>
</gene>
<accession>A0AAD6RYF2</accession>
<evidence type="ECO:0000313" key="2">
    <source>
        <dbReference type="EMBL" id="KAJ7017734.1"/>
    </source>
</evidence>
<feature type="compositionally biased region" description="Low complexity" evidence="1">
    <location>
        <begin position="194"/>
        <end position="203"/>
    </location>
</feature>
<feature type="region of interest" description="Disordered" evidence="1">
    <location>
        <begin position="188"/>
        <end position="257"/>
    </location>
</feature>
<comment type="caution">
    <text evidence="2">The sequence shown here is derived from an EMBL/GenBank/DDBJ whole genome shotgun (WGS) entry which is preliminary data.</text>
</comment>
<reference evidence="2" key="1">
    <citation type="submission" date="2023-03" db="EMBL/GenBank/DDBJ databases">
        <title>Massive genome expansion in bonnet fungi (Mycena s.s.) driven by repeated elements and novel gene families across ecological guilds.</title>
        <authorList>
            <consortium name="Lawrence Berkeley National Laboratory"/>
            <person name="Harder C.B."/>
            <person name="Miyauchi S."/>
            <person name="Viragh M."/>
            <person name="Kuo A."/>
            <person name="Thoen E."/>
            <person name="Andreopoulos B."/>
            <person name="Lu D."/>
            <person name="Skrede I."/>
            <person name="Drula E."/>
            <person name="Henrissat B."/>
            <person name="Morin E."/>
            <person name="Kohler A."/>
            <person name="Barry K."/>
            <person name="LaButti K."/>
            <person name="Morin E."/>
            <person name="Salamov A."/>
            <person name="Lipzen A."/>
            <person name="Mereny Z."/>
            <person name="Hegedus B."/>
            <person name="Baldrian P."/>
            <person name="Stursova M."/>
            <person name="Weitz H."/>
            <person name="Taylor A."/>
            <person name="Grigoriev I.V."/>
            <person name="Nagy L.G."/>
            <person name="Martin F."/>
            <person name="Kauserud H."/>
        </authorList>
    </citation>
    <scope>NUCLEOTIDE SEQUENCE</scope>
    <source>
        <strain evidence="2">CBHHK200</strain>
    </source>
</reference>
<sequence>MGLPLTLSTWRIPELHHLLSQSPQTHAREYLAPLALIGKEFPELHHLLSQLPKTLARGELNLLDTFVHAELTLAFTADMNFVIYNKLRPLRVNTVVKILEYLAPLTLDSERRPELHLLLSQPLKTLARRVLHLLDTFAMRRETAGILTSSATSASGPSNPAGGAAEGGAGKWDVLSERLRVVAAANNVQKQPKTSPTTFSTSTARKAAVVGEMEKERSTDNDGDGDADLGRDLADMRGGGLPSPRGTGTCRRRGSATIRPWGGAKEHVRVLGVVHVWRGRPRLHPQIRRSRANVSAPTAARPASKALCSHIDNAHPRASRRTPRGREDAGGLRLARCGRRSAQWSGAASTPKGGETASEYIMNDAPPIRGVLPIPIPPTHPAATSRSGSGSGAGLGLGGPGVLLDLAMLDGVAGNLDAVFCEAVRGSVIIGEGTRRAGTPARQSVTSRDGITISVLDDTDDHRPSFGRRSVFNHHGPPYRLPPPNTTTKKRIGPLSVHQHLRLLPPPPPLWPAGVNRPFTTTTLFRLDHHHHHTFLLTTMSTVHLEPPVCECESLVNRAPLMSFTTAARLAPLVALVGLPLVVRRFGRPPRTTSIKRVCRWIRICDLRILTRRLFYAHPPTLHQIRALDPLARVAALAEFPNSYADDGYGAIYFIAVVDDHTLGDFHSGHISTAEFLARVRVKVGEAGHLTSRQRGYRHCDVGQTHFWLFAFYPNKRKAAEKMCHYSFLADVPRAFLECSCGTTHTEYWWLKDLRSFAEVEERARDVLALLGQGDLVRQVVYFLHALGCSDFTDVIYRMFGWSLSGSLMYFDFGRVLGKCNVYIEMRIDSAYMDYAREITLDFEMKEADICGPGSTGVGVIYVAQAHKCLCFSAGEKWR</sequence>
<protein>
    <submittedName>
        <fullName evidence="2">Uncharacterized protein</fullName>
    </submittedName>
</protein>